<dbReference type="RefSeq" id="WP_171740724.1">
    <property type="nucleotide sequence ID" value="NZ_CP053435.1"/>
</dbReference>
<name>A0A6M5YA66_9BACT</name>
<evidence type="ECO:0000313" key="2">
    <source>
        <dbReference type="EMBL" id="QJW90879.1"/>
    </source>
</evidence>
<dbReference type="KEGG" id="stae:HNV11_16590"/>
<proteinExistence type="predicted"/>
<dbReference type="Pfam" id="PF12867">
    <property type="entry name" value="DinB_2"/>
    <property type="match status" value="1"/>
</dbReference>
<evidence type="ECO:0000313" key="3">
    <source>
        <dbReference type="Proteomes" id="UP000502756"/>
    </source>
</evidence>
<sequence>MQNLQPGPVTGPVTESERLYAIDALKTTQANLHQSLVGLSAEQLTFKPLPDRWSIAECVEHIALVEKGIFRAVQASMNAPADADRRSQIRVSDVDVIKAVRSRVVTMAAPTPFVPTGRYGDAAGALQVFDEQRQAAIRYVETEQADLRLHFFEHPALGTLDAFQAVLLLASHAERHRKQIEEIKASPGFPQ</sequence>
<organism evidence="2 3">
    <name type="scientific">Spirosoma taeanense</name>
    <dbReference type="NCBI Taxonomy" id="2735870"/>
    <lineage>
        <taxon>Bacteria</taxon>
        <taxon>Pseudomonadati</taxon>
        <taxon>Bacteroidota</taxon>
        <taxon>Cytophagia</taxon>
        <taxon>Cytophagales</taxon>
        <taxon>Cytophagaceae</taxon>
        <taxon>Spirosoma</taxon>
    </lineage>
</organism>
<dbReference type="AlphaFoldDB" id="A0A6M5YA66"/>
<dbReference type="EMBL" id="CP053435">
    <property type="protein sequence ID" value="QJW90879.1"/>
    <property type="molecule type" value="Genomic_DNA"/>
</dbReference>
<gene>
    <name evidence="2" type="ORF">HNV11_16590</name>
</gene>
<accession>A0A6M5YA66</accession>
<dbReference type="Proteomes" id="UP000502756">
    <property type="component" value="Chromosome"/>
</dbReference>
<evidence type="ECO:0000259" key="1">
    <source>
        <dbReference type="Pfam" id="PF12867"/>
    </source>
</evidence>
<keyword evidence="3" id="KW-1185">Reference proteome</keyword>
<reference evidence="2 3" key="1">
    <citation type="submission" date="2020-05" db="EMBL/GenBank/DDBJ databases">
        <title>Genome sequencing of Spirosoma sp. TS118.</title>
        <authorList>
            <person name="Lee J.-H."/>
            <person name="Jeong S."/>
            <person name="Zhao L."/>
            <person name="Jung J.-H."/>
            <person name="Kim M.-K."/>
            <person name="Lim S."/>
        </authorList>
    </citation>
    <scope>NUCLEOTIDE SEQUENCE [LARGE SCALE GENOMIC DNA]</scope>
    <source>
        <strain evidence="2 3">TS118</strain>
    </source>
</reference>
<dbReference type="InterPro" id="IPR024775">
    <property type="entry name" value="DinB-like"/>
</dbReference>
<feature type="domain" description="DinB-like" evidence="1">
    <location>
        <begin position="24"/>
        <end position="180"/>
    </location>
</feature>
<dbReference type="Gene3D" id="1.20.120.450">
    <property type="entry name" value="dinb family like domain"/>
    <property type="match status" value="1"/>
</dbReference>
<protein>
    <submittedName>
        <fullName evidence="2">DinB family protein</fullName>
    </submittedName>
</protein>
<dbReference type="SUPFAM" id="SSF109854">
    <property type="entry name" value="DinB/YfiT-like putative metalloenzymes"/>
    <property type="match status" value="1"/>
</dbReference>
<dbReference type="InterPro" id="IPR034660">
    <property type="entry name" value="DinB/YfiT-like"/>
</dbReference>